<evidence type="ECO:0000256" key="1">
    <source>
        <dbReference type="ARBA" id="ARBA00038087"/>
    </source>
</evidence>
<dbReference type="Pfam" id="PF26079">
    <property type="entry name" value="Baseplate_J_C"/>
    <property type="match status" value="1"/>
</dbReference>
<comment type="caution">
    <text evidence="5">The sequence shown here is derived from an EMBL/GenBank/DDBJ whole genome shotgun (WGS) entry which is preliminary data.</text>
</comment>
<dbReference type="InterPro" id="IPR058530">
    <property type="entry name" value="Baseplate_J-like_C"/>
</dbReference>
<evidence type="ECO:0000259" key="4">
    <source>
        <dbReference type="Pfam" id="PF26079"/>
    </source>
</evidence>
<comment type="similarity">
    <text evidence="1">Belongs to the Mu gp47/PBSX XkdT family.</text>
</comment>
<dbReference type="AlphaFoldDB" id="A0A9Q5CPU1"/>
<evidence type="ECO:0000259" key="2">
    <source>
        <dbReference type="Pfam" id="PF04865"/>
    </source>
</evidence>
<sequence>MSDSRAVIQARLLSNISDEYNKSEGEFMYDAEKPVAIELENAYTEIEGVLDKRFAETATGKDLDKVVKDIGLTRKLTTQSIGKVTITGVVGSPINKGELVASDSVSFEFTETLVVPESGIIDVSVKCVKYGEVGNIPVGAIKYFPKTLSGLQKVINKEAISNGYNEETDEELRKRYYAKIQTPATSGNKYHYRNWALEVTGVGDARVVPLWNGNGTVKVVIINSNKTGADKTLVDSVKNYIDPVDGMGEGQAPIGATVTVVSAIEKAINITANVSITNGFNLGIIQTTFKTLVLEHLQSISFNASYISIAKIGKILLSTEGVMDYSDLKINGATSNINLADEEIAVMGNVNLGVM</sequence>
<name>A0A9Q5CPU1_CLOBE</name>
<feature type="domain" description="Baseplate J-like C-terminal" evidence="4">
    <location>
        <begin position="268"/>
        <end position="352"/>
    </location>
</feature>
<reference evidence="5" key="1">
    <citation type="submission" date="2020-05" db="EMBL/GenBank/DDBJ databases">
        <title>Genomic insights into acetone-butanol-ethanol (ABE) fermentation by sequencing solventogenic clostridia strains.</title>
        <authorList>
            <person name="Brown S."/>
        </authorList>
    </citation>
    <scope>NUCLEOTIDE SEQUENCE</scope>
    <source>
        <strain evidence="5">DJ126</strain>
    </source>
</reference>
<organism evidence="5 6">
    <name type="scientific">Clostridium beijerinckii</name>
    <name type="common">Clostridium MP</name>
    <dbReference type="NCBI Taxonomy" id="1520"/>
    <lineage>
        <taxon>Bacteria</taxon>
        <taxon>Bacillati</taxon>
        <taxon>Bacillota</taxon>
        <taxon>Clostridia</taxon>
        <taxon>Eubacteriales</taxon>
        <taxon>Clostridiaceae</taxon>
        <taxon>Clostridium</taxon>
    </lineage>
</organism>
<dbReference type="Pfam" id="PF26078">
    <property type="entry name" value="Baseplate_J_M"/>
    <property type="match status" value="1"/>
</dbReference>
<evidence type="ECO:0000259" key="3">
    <source>
        <dbReference type="Pfam" id="PF26078"/>
    </source>
</evidence>
<dbReference type="Pfam" id="PF04865">
    <property type="entry name" value="Baseplate_J"/>
    <property type="match status" value="1"/>
</dbReference>
<dbReference type="EMBL" id="JABSXK010000001">
    <property type="protein sequence ID" value="NRV08122.1"/>
    <property type="molecule type" value="Genomic_DNA"/>
</dbReference>
<evidence type="ECO:0000313" key="5">
    <source>
        <dbReference type="EMBL" id="NRV08122.1"/>
    </source>
</evidence>
<feature type="domain" description="Baseplate J-like central" evidence="3">
    <location>
        <begin position="184"/>
        <end position="262"/>
    </location>
</feature>
<dbReference type="Proteomes" id="UP000821656">
    <property type="component" value="Unassembled WGS sequence"/>
</dbReference>
<dbReference type="PANTHER" id="PTHR37829:SF3">
    <property type="entry name" value="PROTEIN JAYE-RELATED"/>
    <property type="match status" value="1"/>
</dbReference>
<protein>
    <submittedName>
        <fullName evidence="5">Phage protein gp47/JayE</fullName>
    </submittedName>
</protein>
<gene>
    <name evidence="5" type="ORF">DFH45_001085</name>
</gene>
<dbReference type="InterPro" id="IPR058531">
    <property type="entry name" value="Baseplate_J_M"/>
</dbReference>
<dbReference type="InterPro" id="IPR052399">
    <property type="entry name" value="Phage_Baseplate_Assmbl_Protein"/>
</dbReference>
<feature type="domain" description="Baseplate protein J-like barrel" evidence="2">
    <location>
        <begin position="84"/>
        <end position="163"/>
    </location>
</feature>
<accession>A0A9Q5CPU1</accession>
<proteinExistence type="inferred from homology"/>
<dbReference type="InterPro" id="IPR006949">
    <property type="entry name" value="Barrel_Baseplate_J-like"/>
</dbReference>
<evidence type="ECO:0000313" key="6">
    <source>
        <dbReference type="Proteomes" id="UP000821656"/>
    </source>
</evidence>
<dbReference type="RefSeq" id="WP_077304725.1">
    <property type="nucleotide sequence ID" value="NZ_CP016090.1"/>
</dbReference>
<dbReference type="PANTHER" id="PTHR37829">
    <property type="entry name" value="PHAGE-LIKE ELEMENT PBSX PROTEIN XKDT"/>
    <property type="match status" value="1"/>
</dbReference>